<feature type="transmembrane region" description="Helical" evidence="1">
    <location>
        <begin position="90"/>
        <end position="115"/>
    </location>
</feature>
<keyword evidence="1" id="KW-0472">Membrane</keyword>
<name>A0ABN1ZQJ0_9ACTN</name>
<feature type="transmembrane region" description="Helical" evidence="1">
    <location>
        <begin position="12"/>
        <end position="29"/>
    </location>
</feature>
<comment type="caution">
    <text evidence="2">The sequence shown here is derived from an EMBL/GenBank/DDBJ whole genome shotgun (WGS) entry which is preliminary data.</text>
</comment>
<keyword evidence="1" id="KW-0812">Transmembrane</keyword>
<keyword evidence="3" id="KW-1185">Reference proteome</keyword>
<feature type="transmembrane region" description="Helical" evidence="1">
    <location>
        <begin position="196"/>
        <end position="212"/>
    </location>
</feature>
<proteinExistence type="predicted"/>
<gene>
    <name evidence="2" type="ORF">GCM10009827_013520</name>
</gene>
<feature type="transmembrane region" description="Helical" evidence="1">
    <location>
        <begin position="164"/>
        <end position="184"/>
    </location>
</feature>
<reference evidence="2 3" key="1">
    <citation type="journal article" date="2019" name="Int. J. Syst. Evol. Microbiol.">
        <title>The Global Catalogue of Microorganisms (GCM) 10K type strain sequencing project: providing services to taxonomists for standard genome sequencing and annotation.</title>
        <authorList>
            <consortium name="The Broad Institute Genomics Platform"/>
            <consortium name="The Broad Institute Genome Sequencing Center for Infectious Disease"/>
            <person name="Wu L."/>
            <person name="Ma J."/>
        </authorList>
    </citation>
    <scope>NUCLEOTIDE SEQUENCE [LARGE SCALE GENOMIC DNA]</scope>
    <source>
        <strain evidence="2 3">JCM 15933</strain>
    </source>
</reference>
<evidence type="ECO:0000313" key="3">
    <source>
        <dbReference type="Proteomes" id="UP001501470"/>
    </source>
</evidence>
<evidence type="ECO:0000256" key="1">
    <source>
        <dbReference type="SAM" id="Phobius"/>
    </source>
</evidence>
<dbReference type="InterPro" id="IPR025495">
    <property type="entry name" value="DUF4386"/>
</dbReference>
<feature type="transmembrane region" description="Helical" evidence="1">
    <location>
        <begin position="57"/>
        <end position="78"/>
    </location>
</feature>
<feature type="transmembrane region" description="Helical" evidence="1">
    <location>
        <begin position="135"/>
        <end position="155"/>
    </location>
</feature>
<keyword evidence="1" id="KW-1133">Transmembrane helix</keyword>
<dbReference type="RefSeq" id="WP_344500580.1">
    <property type="nucleotide sequence ID" value="NZ_BAAAQD010000001.1"/>
</dbReference>
<dbReference type="Pfam" id="PF14329">
    <property type="entry name" value="DUF4386"/>
    <property type="match status" value="1"/>
</dbReference>
<protein>
    <submittedName>
        <fullName evidence="2">DUF4386 domain-containing protein</fullName>
    </submittedName>
</protein>
<sequence>MHALTRTARLTGLFYLGNAITGILGFLIVRPQLFAADDPGATLANLVAHESLARTGVALELGMVVTQTLAAVWFARLFRTADPVAASGIAAFGLVNAVVGLASAAMLATAVGLSSDPVGDAAANVQVLYLVSDNLWGVGALFFGLWLIPMGWCVLRSGWMPRALGWVLVGGGAGYVLSAFIRYLAPDAQVVAEAPAYPASIGEFWMVGYLLIRGVRRQALAEAPPAVHTPTPAAT</sequence>
<organism evidence="2 3">
    <name type="scientific">Dactylosporangium maewongense</name>
    <dbReference type="NCBI Taxonomy" id="634393"/>
    <lineage>
        <taxon>Bacteria</taxon>
        <taxon>Bacillati</taxon>
        <taxon>Actinomycetota</taxon>
        <taxon>Actinomycetes</taxon>
        <taxon>Micromonosporales</taxon>
        <taxon>Micromonosporaceae</taxon>
        <taxon>Dactylosporangium</taxon>
    </lineage>
</organism>
<accession>A0ABN1ZQJ0</accession>
<dbReference type="Proteomes" id="UP001501470">
    <property type="component" value="Unassembled WGS sequence"/>
</dbReference>
<dbReference type="EMBL" id="BAAAQD010000001">
    <property type="protein sequence ID" value="GAA1502278.1"/>
    <property type="molecule type" value="Genomic_DNA"/>
</dbReference>
<evidence type="ECO:0000313" key="2">
    <source>
        <dbReference type="EMBL" id="GAA1502278.1"/>
    </source>
</evidence>